<organism evidence="2 3">
    <name type="scientific">Mya arenaria</name>
    <name type="common">Soft-shell clam</name>
    <dbReference type="NCBI Taxonomy" id="6604"/>
    <lineage>
        <taxon>Eukaryota</taxon>
        <taxon>Metazoa</taxon>
        <taxon>Spiralia</taxon>
        <taxon>Lophotrochozoa</taxon>
        <taxon>Mollusca</taxon>
        <taxon>Bivalvia</taxon>
        <taxon>Autobranchia</taxon>
        <taxon>Heteroconchia</taxon>
        <taxon>Euheterodonta</taxon>
        <taxon>Imparidentia</taxon>
        <taxon>Neoheterodontei</taxon>
        <taxon>Myida</taxon>
        <taxon>Myoidea</taxon>
        <taxon>Myidae</taxon>
        <taxon>Mya</taxon>
    </lineage>
</organism>
<sequence length="393" mass="43169">MLFLIYVLAVTGTWRVGVNGSANKEQFVSQFTPPLSLVFCSGTKCADTDRSVHQEQPVSKCTPIQPLGFCSETNKDSADNSVLQEPVLNVPARNTPVSPRSSWDNVCAKICNWWSCTTYVCHNGVCCTPGSPKSKCCPYSHPVCIADRYCCKKGYSKVCGGKTCCKKNTNCCGSNCCTYHQTCCGTNACCNRGDKCCKDSLGHRSCCDEKHTFCCEQLGCKTLCPSIFDAVPCNGDLSANIDSQSETYDFVKADITSGSPKVLYRLLRKTEIPARIVAKDAGSTKRVQSHVLCGSRKKYVSQYISTTTDLQCALRWYHTSLNGGIVKIDVSKLPKTARIIDLTDPNIRKRDLTNPKADYFAARMNEVLVALPKGASMSGKIIYPPRSKDKEYV</sequence>
<reference evidence="2" key="1">
    <citation type="submission" date="2022-11" db="EMBL/GenBank/DDBJ databases">
        <title>Centuries of genome instability and evolution in soft-shell clam transmissible cancer (bioRxiv).</title>
        <authorList>
            <person name="Hart S.F.M."/>
            <person name="Yonemitsu M.A."/>
            <person name="Giersch R.M."/>
            <person name="Beal B.F."/>
            <person name="Arriagada G."/>
            <person name="Davis B.W."/>
            <person name="Ostrander E.A."/>
            <person name="Goff S.P."/>
            <person name="Metzger M.J."/>
        </authorList>
    </citation>
    <scope>NUCLEOTIDE SEQUENCE</scope>
    <source>
        <strain evidence="2">MELC-2E11</strain>
        <tissue evidence="2">Siphon/mantle</tissue>
    </source>
</reference>
<evidence type="ECO:0000313" key="3">
    <source>
        <dbReference type="Proteomes" id="UP001164746"/>
    </source>
</evidence>
<feature type="signal peptide" evidence="1">
    <location>
        <begin position="1"/>
        <end position="20"/>
    </location>
</feature>
<evidence type="ECO:0000313" key="2">
    <source>
        <dbReference type="EMBL" id="WAR30466.1"/>
    </source>
</evidence>
<feature type="chain" id="PRO_5045543943" evidence="1">
    <location>
        <begin position="21"/>
        <end position="393"/>
    </location>
</feature>
<accession>A0ABY7GBX6</accession>
<dbReference type="EMBL" id="CP111028">
    <property type="protein sequence ID" value="WAR30466.1"/>
    <property type="molecule type" value="Genomic_DNA"/>
</dbReference>
<gene>
    <name evidence="2" type="ORF">MAR_033008</name>
</gene>
<name>A0ABY7GBX6_MYAAR</name>
<protein>
    <submittedName>
        <fullName evidence="2">Uncharacterized protein</fullName>
    </submittedName>
</protein>
<dbReference type="Proteomes" id="UP001164746">
    <property type="component" value="Chromosome 17"/>
</dbReference>
<keyword evidence="3" id="KW-1185">Reference proteome</keyword>
<evidence type="ECO:0000256" key="1">
    <source>
        <dbReference type="SAM" id="SignalP"/>
    </source>
</evidence>
<keyword evidence="1" id="KW-0732">Signal</keyword>
<proteinExistence type="predicted"/>